<evidence type="ECO:0000256" key="4">
    <source>
        <dbReference type="ARBA" id="ARBA00022989"/>
    </source>
</evidence>
<evidence type="ECO:0000259" key="7">
    <source>
        <dbReference type="Pfam" id="PF00892"/>
    </source>
</evidence>
<evidence type="ECO:0000256" key="6">
    <source>
        <dbReference type="SAM" id="Phobius"/>
    </source>
</evidence>
<evidence type="ECO:0000256" key="2">
    <source>
        <dbReference type="ARBA" id="ARBA00007362"/>
    </source>
</evidence>
<feature type="transmembrane region" description="Helical" evidence="6">
    <location>
        <begin position="45"/>
        <end position="63"/>
    </location>
</feature>
<dbReference type="PANTHER" id="PTHR32322">
    <property type="entry name" value="INNER MEMBRANE TRANSPORTER"/>
    <property type="match status" value="1"/>
</dbReference>
<evidence type="ECO:0000256" key="1">
    <source>
        <dbReference type="ARBA" id="ARBA00004141"/>
    </source>
</evidence>
<feature type="domain" description="EamA" evidence="7">
    <location>
        <begin position="162"/>
        <end position="297"/>
    </location>
</feature>
<gene>
    <name evidence="8" type="ORF">GRI39_14120</name>
</gene>
<dbReference type="InterPro" id="IPR000620">
    <property type="entry name" value="EamA_dom"/>
</dbReference>
<dbReference type="InterPro" id="IPR050638">
    <property type="entry name" value="AA-Vitamin_Transporters"/>
</dbReference>
<feature type="transmembrane region" description="Helical" evidence="6">
    <location>
        <begin position="132"/>
        <end position="148"/>
    </location>
</feature>
<dbReference type="InterPro" id="IPR037185">
    <property type="entry name" value="EmrE-like"/>
</dbReference>
<reference evidence="8 9" key="1">
    <citation type="submission" date="2019-12" db="EMBL/GenBank/DDBJ databases">
        <title>Genomic-based taxomic classification of the family Erythrobacteraceae.</title>
        <authorList>
            <person name="Xu L."/>
        </authorList>
    </citation>
    <scope>NUCLEOTIDE SEQUENCE [LARGE SCALE GENOMIC DNA]</scope>
    <source>
        <strain evidence="8 9">DSM 18604</strain>
    </source>
</reference>
<feature type="transmembrane region" description="Helical" evidence="6">
    <location>
        <begin position="225"/>
        <end position="247"/>
    </location>
</feature>
<sequence>MIGHNPPHALLRPRLAIPFMLVALIWGSTWLVIKGQLDLAPASWSVAWRFLVATIGMGILVIAQKRDFRMTAGGHVAAMIIGITQFFFNFNFVYRAEMYLTSGLVAVVFSLLMLPNSIFARIFLGQPITPRFLLGTIIGLAGIVLLMAHEAHMAASLDHVLPGVLFAMLGLLSASTANVMQAAPIAAKRPLVVLLFWAMLWGTVADLVVAWVTAGPPVFPSSWEYWAGIFYLAIIGSVVTFPLYFFLIREIGAGRAAYNGVIVPIVAMLLSTLFEGYAWSFLALLGAFLALFGMVVALRAKQVPPKSKFQS</sequence>
<comment type="caution">
    <text evidence="8">The sequence shown here is derived from an EMBL/GenBank/DDBJ whole genome shotgun (WGS) entry which is preliminary data.</text>
</comment>
<dbReference type="PANTHER" id="PTHR32322:SF2">
    <property type="entry name" value="EAMA DOMAIN-CONTAINING PROTEIN"/>
    <property type="match status" value="1"/>
</dbReference>
<dbReference type="Proteomes" id="UP000460561">
    <property type="component" value="Unassembled WGS sequence"/>
</dbReference>
<dbReference type="Pfam" id="PF00892">
    <property type="entry name" value="EamA"/>
    <property type="match status" value="2"/>
</dbReference>
<feature type="transmembrane region" description="Helical" evidence="6">
    <location>
        <begin position="100"/>
        <end position="120"/>
    </location>
</feature>
<comment type="similarity">
    <text evidence="2">Belongs to the EamA transporter family.</text>
</comment>
<keyword evidence="3 6" id="KW-0812">Transmembrane</keyword>
<evidence type="ECO:0000313" key="9">
    <source>
        <dbReference type="Proteomes" id="UP000460561"/>
    </source>
</evidence>
<dbReference type="EMBL" id="WTYQ01000007">
    <property type="protein sequence ID" value="MXP27165.1"/>
    <property type="molecule type" value="Genomic_DNA"/>
</dbReference>
<feature type="transmembrane region" description="Helical" evidence="6">
    <location>
        <begin position="15"/>
        <end position="33"/>
    </location>
</feature>
<organism evidence="8 9">
    <name type="scientific">Altericroceibacterium indicum</name>
    <dbReference type="NCBI Taxonomy" id="374177"/>
    <lineage>
        <taxon>Bacteria</taxon>
        <taxon>Pseudomonadati</taxon>
        <taxon>Pseudomonadota</taxon>
        <taxon>Alphaproteobacteria</taxon>
        <taxon>Sphingomonadales</taxon>
        <taxon>Erythrobacteraceae</taxon>
        <taxon>Altericroceibacterium</taxon>
    </lineage>
</organism>
<feature type="domain" description="EamA" evidence="7">
    <location>
        <begin position="19"/>
        <end position="147"/>
    </location>
</feature>
<keyword evidence="4 6" id="KW-1133">Transmembrane helix</keyword>
<feature type="transmembrane region" description="Helical" evidence="6">
    <location>
        <begin position="191"/>
        <end position="213"/>
    </location>
</feature>
<dbReference type="SUPFAM" id="SSF103481">
    <property type="entry name" value="Multidrug resistance efflux transporter EmrE"/>
    <property type="match status" value="2"/>
</dbReference>
<feature type="transmembrane region" description="Helical" evidence="6">
    <location>
        <begin position="75"/>
        <end position="94"/>
    </location>
</feature>
<dbReference type="GO" id="GO:0016020">
    <property type="term" value="C:membrane"/>
    <property type="evidence" value="ECO:0007669"/>
    <property type="project" value="UniProtKB-SubCell"/>
</dbReference>
<evidence type="ECO:0000313" key="8">
    <source>
        <dbReference type="EMBL" id="MXP27165.1"/>
    </source>
</evidence>
<evidence type="ECO:0000256" key="3">
    <source>
        <dbReference type="ARBA" id="ARBA00022692"/>
    </source>
</evidence>
<comment type="subcellular location">
    <subcellularLocation>
        <location evidence="1">Membrane</location>
        <topology evidence="1">Multi-pass membrane protein</topology>
    </subcellularLocation>
</comment>
<proteinExistence type="inferred from homology"/>
<feature type="transmembrane region" description="Helical" evidence="6">
    <location>
        <begin position="280"/>
        <end position="298"/>
    </location>
</feature>
<name>A0A845AED8_9SPHN</name>
<dbReference type="OrthoDB" id="2352272at2"/>
<dbReference type="AlphaFoldDB" id="A0A845AED8"/>
<feature type="transmembrane region" description="Helical" evidence="6">
    <location>
        <begin position="256"/>
        <end position="274"/>
    </location>
</feature>
<feature type="transmembrane region" description="Helical" evidence="6">
    <location>
        <begin position="160"/>
        <end position="179"/>
    </location>
</feature>
<protein>
    <submittedName>
        <fullName evidence="8">EamA family transporter</fullName>
    </submittedName>
</protein>
<keyword evidence="9" id="KW-1185">Reference proteome</keyword>
<accession>A0A845AED8</accession>
<keyword evidence="5 6" id="KW-0472">Membrane</keyword>
<dbReference type="RefSeq" id="WP_160740382.1">
    <property type="nucleotide sequence ID" value="NZ_WTYQ01000007.1"/>
</dbReference>
<evidence type="ECO:0000256" key="5">
    <source>
        <dbReference type="ARBA" id="ARBA00023136"/>
    </source>
</evidence>